<gene>
    <name evidence="5" type="ORF">SAMN02745124_01798</name>
</gene>
<dbReference type="Pfam" id="PF08541">
    <property type="entry name" value="ACP_syn_III_C"/>
    <property type="match status" value="1"/>
</dbReference>
<evidence type="ECO:0000313" key="5">
    <source>
        <dbReference type="EMBL" id="SHH77231.1"/>
    </source>
</evidence>
<dbReference type="GO" id="GO:0006633">
    <property type="term" value="P:fatty acid biosynthetic process"/>
    <property type="evidence" value="ECO:0007669"/>
    <property type="project" value="InterPro"/>
</dbReference>
<dbReference type="NCBIfam" id="NF006829">
    <property type="entry name" value="PRK09352.1"/>
    <property type="match status" value="1"/>
</dbReference>
<dbReference type="InterPro" id="IPR013747">
    <property type="entry name" value="ACP_syn_III_C"/>
</dbReference>
<proteinExistence type="predicted"/>
<evidence type="ECO:0000256" key="1">
    <source>
        <dbReference type="ARBA" id="ARBA00022679"/>
    </source>
</evidence>
<sequence>MNISRVSLKGIASAVPEQIQTVGEDDNKFPDSNVIKIIENTGIRKRHIAQTGQCTSDLCFAASESLLAATGIDRATIDTLIFVSQTPDYVLPATSCCLHSRMGLKKSCAAFDVNLGCSGYVYGLWLASNLISCGSSYRVLLLAGDVMSSLTSSRDRSVSFLFGDAGTATLLERDENAPSMSFVLGTDGSGQQNLIVPAGGFRYPHSDKTGLQVEREGGNYRSDEDLYMNGPEIFSFTLKEVPTMVKSLCDNFDGVDAVVMHQANKFILEYLAKRLKIPEEKSILALENYGNTSSASIPLALTVALAQRLKTQSLQLLLAGFGVGYSWGAVRLHCGPLSIPDVVLLSKIDSANDS</sequence>
<dbReference type="SUPFAM" id="SSF53901">
    <property type="entry name" value="Thiolase-like"/>
    <property type="match status" value="1"/>
</dbReference>
<dbReference type="InterPro" id="IPR016039">
    <property type="entry name" value="Thiolase-like"/>
</dbReference>
<keyword evidence="1" id="KW-0808">Transferase</keyword>
<dbReference type="Gene3D" id="3.40.47.10">
    <property type="match status" value="1"/>
</dbReference>
<reference evidence="5 6" key="1">
    <citation type="submission" date="2016-11" db="EMBL/GenBank/DDBJ databases">
        <authorList>
            <person name="Jaros S."/>
            <person name="Januszkiewicz K."/>
            <person name="Wedrychowicz H."/>
        </authorList>
    </citation>
    <scope>NUCLEOTIDE SEQUENCE [LARGE SCALE GENOMIC DNA]</scope>
    <source>
        <strain evidence="5 6">DSM 9705</strain>
    </source>
</reference>
<keyword evidence="2" id="KW-0012">Acyltransferase</keyword>
<evidence type="ECO:0000259" key="3">
    <source>
        <dbReference type="Pfam" id="PF08541"/>
    </source>
</evidence>
<dbReference type="InterPro" id="IPR013751">
    <property type="entry name" value="ACP_syn_III_N"/>
</dbReference>
<dbReference type="GO" id="GO:0004315">
    <property type="term" value="F:3-oxoacyl-[acyl-carrier-protein] synthase activity"/>
    <property type="evidence" value="ECO:0007669"/>
    <property type="project" value="InterPro"/>
</dbReference>
<dbReference type="STRING" id="1121409.SAMN02745124_01798"/>
<dbReference type="RefSeq" id="WP_073375329.1">
    <property type="nucleotide sequence ID" value="NZ_FQXS01000009.1"/>
</dbReference>
<dbReference type="Proteomes" id="UP000184139">
    <property type="component" value="Unassembled WGS sequence"/>
</dbReference>
<evidence type="ECO:0000313" key="6">
    <source>
        <dbReference type="Proteomes" id="UP000184139"/>
    </source>
</evidence>
<dbReference type="EMBL" id="FQXS01000009">
    <property type="protein sequence ID" value="SHH77231.1"/>
    <property type="molecule type" value="Genomic_DNA"/>
</dbReference>
<dbReference type="PANTHER" id="PTHR34069:SF2">
    <property type="entry name" value="BETA-KETOACYL-[ACYL-CARRIER-PROTEIN] SYNTHASE III"/>
    <property type="match status" value="1"/>
</dbReference>
<dbReference type="OrthoDB" id="9815506at2"/>
<dbReference type="Pfam" id="PF08545">
    <property type="entry name" value="ACP_syn_III"/>
    <property type="match status" value="1"/>
</dbReference>
<organism evidence="5 6">
    <name type="scientific">Desulfofustis glycolicus DSM 9705</name>
    <dbReference type="NCBI Taxonomy" id="1121409"/>
    <lineage>
        <taxon>Bacteria</taxon>
        <taxon>Pseudomonadati</taxon>
        <taxon>Thermodesulfobacteriota</taxon>
        <taxon>Desulfobulbia</taxon>
        <taxon>Desulfobulbales</taxon>
        <taxon>Desulfocapsaceae</taxon>
        <taxon>Desulfofustis</taxon>
    </lineage>
</organism>
<dbReference type="PANTHER" id="PTHR34069">
    <property type="entry name" value="3-OXOACYL-[ACYL-CARRIER-PROTEIN] SYNTHASE 3"/>
    <property type="match status" value="1"/>
</dbReference>
<dbReference type="CDD" id="cd00830">
    <property type="entry name" value="KAS_III"/>
    <property type="match status" value="1"/>
</dbReference>
<dbReference type="GO" id="GO:0044550">
    <property type="term" value="P:secondary metabolite biosynthetic process"/>
    <property type="evidence" value="ECO:0007669"/>
    <property type="project" value="TreeGrafter"/>
</dbReference>
<dbReference type="AlphaFoldDB" id="A0A1M5VPM2"/>
<keyword evidence="6" id="KW-1185">Reference proteome</keyword>
<protein>
    <submittedName>
        <fullName evidence="5">3-oxoacyl-[acyl-carrier-protein] synthase-3</fullName>
    </submittedName>
</protein>
<feature type="domain" description="Beta-ketoacyl-[acyl-carrier-protein] synthase III C-terminal" evidence="3">
    <location>
        <begin position="254"/>
        <end position="332"/>
    </location>
</feature>
<accession>A0A1M5VPM2</accession>
<evidence type="ECO:0000256" key="2">
    <source>
        <dbReference type="ARBA" id="ARBA00023315"/>
    </source>
</evidence>
<name>A0A1M5VPM2_9BACT</name>
<feature type="domain" description="Beta-ketoacyl-[acyl-carrier-protein] synthase III N-terminal" evidence="4">
    <location>
        <begin position="111"/>
        <end position="188"/>
    </location>
</feature>
<evidence type="ECO:0000259" key="4">
    <source>
        <dbReference type="Pfam" id="PF08545"/>
    </source>
</evidence>